<comment type="caution">
    <text evidence="2">The sequence shown here is derived from an EMBL/GenBank/DDBJ whole genome shotgun (WGS) entry which is preliminary data.</text>
</comment>
<sequence>MTRWTPILSALLGGALLALMIAMNSQLYLYVSPLVSSWIAHGMGAITALLMLLLLSRRKPVAEPAALAIPWWAYLGGVSGAVLVVLAVITVNSFLGITGTLVLSIVGQVMFGLFSDQFGWFGLAVHPVTRARLLAVIPIVLGSFFIVVAKGLLS</sequence>
<dbReference type="OrthoDB" id="4244824at2"/>
<dbReference type="EMBL" id="SLZR01000001">
    <property type="protein sequence ID" value="TCS44000.1"/>
    <property type="molecule type" value="Genomic_DNA"/>
</dbReference>
<evidence type="ECO:0000313" key="3">
    <source>
        <dbReference type="Proteomes" id="UP000295793"/>
    </source>
</evidence>
<feature type="transmembrane region" description="Helical" evidence="1">
    <location>
        <begin position="133"/>
        <end position="153"/>
    </location>
</feature>
<accession>A0A4R3IBJ9</accession>
<reference evidence="2 3" key="1">
    <citation type="submission" date="2019-03" db="EMBL/GenBank/DDBJ databases">
        <title>Genomic Encyclopedia of Archaeal and Bacterial Type Strains, Phase II (KMG-II): from individual species to whole genera.</title>
        <authorList>
            <person name="Goeker M."/>
        </authorList>
    </citation>
    <scope>NUCLEOTIDE SEQUENCE [LARGE SCALE GENOMIC DNA]</scope>
    <source>
        <strain evidence="2 3">DSM 15388</strain>
    </source>
</reference>
<keyword evidence="1" id="KW-0472">Membrane</keyword>
<dbReference type="Proteomes" id="UP000295793">
    <property type="component" value="Unassembled WGS sequence"/>
</dbReference>
<keyword evidence="3" id="KW-1185">Reference proteome</keyword>
<dbReference type="InterPro" id="IPR006750">
    <property type="entry name" value="YdcZ"/>
</dbReference>
<keyword evidence="1" id="KW-1133">Transmembrane helix</keyword>
<gene>
    <name evidence="2" type="ORF">BCF53_101343</name>
</gene>
<protein>
    <submittedName>
        <fullName evidence="2">Transporter family-2 protein</fullName>
    </submittedName>
</protein>
<feature type="transmembrane region" description="Helical" evidence="1">
    <location>
        <begin position="67"/>
        <end position="88"/>
    </location>
</feature>
<dbReference type="Pfam" id="PF04657">
    <property type="entry name" value="DMT_YdcZ"/>
    <property type="match status" value="1"/>
</dbReference>
<dbReference type="RefSeq" id="WP_132699239.1">
    <property type="nucleotide sequence ID" value="NZ_SLZR01000001.1"/>
</dbReference>
<evidence type="ECO:0000256" key="1">
    <source>
        <dbReference type="SAM" id="Phobius"/>
    </source>
</evidence>
<dbReference type="GO" id="GO:0005886">
    <property type="term" value="C:plasma membrane"/>
    <property type="evidence" value="ECO:0007669"/>
    <property type="project" value="TreeGrafter"/>
</dbReference>
<name>A0A4R3IBJ9_9GAMM</name>
<evidence type="ECO:0000313" key="2">
    <source>
        <dbReference type="EMBL" id="TCS44000.1"/>
    </source>
</evidence>
<dbReference type="PANTHER" id="PTHR34821:SF2">
    <property type="entry name" value="INNER MEMBRANE PROTEIN YDCZ"/>
    <property type="match status" value="1"/>
</dbReference>
<feature type="transmembrane region" description="Helical" evidence="1">
    <location>
        <begin position="94"/>
        <end position="113"/>
    </location>
</feature>
<organism evidence="2 3">
    <name type="scientific">Reinekea marinisedimentorum</name>
    <dbReference type="NCBI Taxonomy" id="230495"/>
    <lineage>
        <taxon>Bacteria</taxon>
        <taxon>Pseudomonadati</taxon>
        <taxon>Pseudomonadota</taxon>
        <taxon>Gammaproteobacteria</taxon>
        <taxon>Oceanospirillales</taxon>
        <taxon>Saccharospirillaceae</taxon>
        <taxon>Reinekea</taxon>
    </lineage>
</organism>
<keyword evidence="1" id="KW-0812">Transmembrane</keyword>
<dbReference type="PANTHER" id="PTHR34821">
    <property type="entry name" value="INNER MEMBRANE PROTEIN YDCZ"/>
    <property type="match status" value="1"/>
</dbReference>
<proteinExistence type="predicted"/>
<feature type="transmembrane region" description="Helical" evidence="1">
    <location>
        <begin position="34"/>
        <end position="55"/>
    </location>
</feature>
<dbReference type="AlphaFoldDB" id="A0A4R3IBJ9"/>